<feature type="binding site" evidence="5">
    <location>
        <position position="119"/>
    </location>
    <ligand>
        <name>Mg(2+)</name>
        <dbReference type="ChEBI" id="CHEBI:18420"/>
    </ligand>
</feature>
<evidence type="ECO:0000259" key="6">
    <source>
        <dbReference type="Pfam" id="PF03328"/>
    </source>
</evidence>
<protein>
    <submittedName>
        <fullName evidence="7">CoA ester lyase</fullName>
    </submittedName>
</protein>
<dbReference type="InterPro" id="IPR011206">
    <property type="entry name" value="Citrate_lyase_beta/mcl1/mcl2"/>
</dbReference>
<evidence type="ECO:0000313" key="8">
    <source>
        <dbReference type="Proteomes" id="UP000503011"/>
    </source>
</evidence>
<reference evidence="7 8" key="2">
    <citation type="submission" date="2020-03" db="EMBL/GenBank/DDBJ databases">
        <authorList>
            <person name="Ichikawa N."/>
            <person name="Kimura A."/>
            <person name="Kitahashi Y."/>
            <person name="Uohara A."/>
        </authorList>
    </citation>
    <scope>NUCLEOTIDE SEQUENCE [LARGE SCALE GENOMIC DNA]</scope>
    <source>
        <strain evidence="7 8">NBRC 105367</strain>
    </source>
</reference>
<dbReference type="GO" id="GO:0016829">
    <property type="term" value="F:lyase activity"/>
    <property type="evidence" value="ECO:0007669"/>
    <property type="project" value="UniProtKB-KW"/>
</dbReference>
<keyword evidence="3 5" id="KW-0460">Magnesium</keyword>
<dbReference type="KEGG" id="psuu:Psuf_071000"/>
<dbReference type="PANTHER" id="PTHR32308">
    <property type="entry name" value="LYASE BETA SUBUNIT, PUTATIVE (AFU_ORTHOLOGUE AFUA_4G13030)-RELATED"/>
    <property type="match status" value="1"/>
</dbReference>
<evidence type="ECO:0000313" key="7">
    <source>
        <dbReference type="EMBL" id="BCB89787.1"/>
    </source>
</evidence>
<dbReference type="InterPro" id="IPR040442">
    <property type="entry name" value="Pyrv_kinase-like_dom_sf"/>
</dbReference>
<dbReference type="InterPro" id="IPR005000">
    <property type="entry name" value="Aldolase/citrate-lyase_domain"/>
</dbReference>
<evidence type="ECO:0000256" key="2">
    <source>
        <dbReference type="ARBA" id="ARBA00022723"/>
    </source>
</evidence>
<evidence type="ECO:0000256" key="4">
    <source>
        <dbReference type="PIRSR" id="PIRSR015582-1"/>
    </source>
</evidence>
<evidence type="ECO:0000256" key="1">
    <source>
        <dbReference type="ARBA" id="ARBA00001946"/>
    </source>
</evidence>
<comment type="cofactor">
    <cofactor evidence="1">
        <name>Mg(2+)</name>
        <dbReference type="ChEBI" id="CHEBI:18420"/>
    </cofactor>
</comment>
<dbReference type="Pfam" id="PF03328">
    <property type="entry name" value="HpcH_HpaI"/>
    <property type="match status" value="1"/>
</dbReference>
<dbReference type="GO" id="GO:0006107">
    <property type="term" value="P:oxaloacetate metabolic process"/>
    <property type="evidence" value="ECO:0007669"/>
    <property type="project" value="TreeGrafter"/>
</dbReference>
<organism evidence="7 8">
    <name type="scientific">Phytohabitans suffuscus</name>
    <dbReference type="NCBI Taxonomy" id="624315"/>
    <lineage>
        <taxon>Bacteria</taxon>
        <taxon>Bacillati</taxon>
        <taxon>Actinomycetota</taxon>
        <taxon>Actinomycetes</taxon>
        <taxon>Micromonosporales</taxon>
        <taxon>Micromonosporaceae</taxon>
    </lineage>
</organism>
<evidence type="ECO:0000256" key="3">
    <source>
        <dbReference type="ARBA" id="ARBA00022842"/>
    </source>
</evidence>
<sequence>MTTPHHSASWLFVPGDRPDRFDKAACSGAHEVVIDLEDSVGPERKRAAREHATTWLTGGCTGWVRVNPIGSLWHEADLAALASCPGLRGVMVPKSQGPATLTRVAEGLPRHVGIVPLVETALGVHNAATIAACPAVTVLAFGSIDYALDIDADETDQALLYARGALVVASRAAGLPAPIDGVTVRATDTAAVRAAATRARSLGFGGKLCIHPAQVDVVNAAFRPSRTDIEWAHTVLAGLAAQPDRGVFHINGEMVDEPVLARARRILDRADRLPEGNHRR</sequence>
<gene>
    <name evidence="7" type="ORF">Psuf_071000</name>
</gene>
<dbReference type="InterPro" id="IPR015813">
    <property type="entry name" value="Pyrv/PenolPyrv_kinase-like_dom"/>
</dbReference>
<feature type="binding site" evidence="5">
    <location>
        <position position="145"/>
    </location>
    <ligand>
        <name>Mg(2+)</name>
        <dbReference type="ChEBI" id="CHEBI:18420"/>
    </ligand>
</feature>
<proteinExistence type="predicted"/>
<accession>A0A6F8YUH1</accession>
<reference evidence="7 8" key="1">
    <citation type="submission" date="2020-03" db="EMBL/GenBank/DDBJ databases">
        <title>Whole genome shotgun sequence of Phytohabitans suffuscus NBRC 105367.</title>
        <authorList>
            <person name="Komaki H."/>
            <person name="Tamura T."/>
        </authorList>
    </citation>
    <scope>NUCLEOTIDE SEQUENCE [LARGE SCALE GENOMIC DNA]</scope>
    <source>
        <strain evidence="7 8">NBRC 105367</strain>
    </source>
</reference>
<dbReference type="EMBL" id="AP022871">
    <property type="protein sequence ID" value="BCB89787.1"/>
    <property type="molecule type" value="Genomic_DNA"/>
</dbReference>
<dbReference type="PANTHER" id="PTHR32308:SF0">
    <property type="entry name" value="HPCH_HPAI ALDOLASE_CITRATE LYASE DOMAIN-CONTAINING PROTEIN"/>
    <property type="match status" value="1"/>
</dbReference>
<dbReference type="RefSeq" id="WP_173161802.1">
    <property type="nucleotide sequence ID" value="NZ_AP022871.1"/>
</dbReference>
<feature type="binding site" evidence="4">
    <location>
        <position position="65"/>
    </location>
    <ligand>
        <name>substrate</name>
    </ligand>
</feature>
<keyword evidence="7" id="KW-0456">Lyase</keyword>
<dbReference type="Proteomes" id="UP000503011">
    <property type="component" value="Chromosome"/>
</dbReference>
<feature type="domain" description="HpcH/HpaI aldolase/citrate lyase" evidence="6">
    <location>
        <begin position="10"/>
        <end position="212"/>
    </location>
</feature>
<keyword evidence="2 5" id="KW-0479">Metal-binding</keyword>
<keyword evidence="8" id="KW-1185">Reference proteome</keyword>
<dbReference type="AlphaFoldDB" id="A0A6F8YUH1"/>
<dbReference type="Gene3D" id="3.20.20.60">
    <property type="entry name" value="Phosphoenolpyruvate-binding domains"/>
    <property type="match status" value="1"/>
</dbReference>
<dbReference type="SUPFAM" id="SSF51621">
    <property type="entry name" value="Phosphoenolpyruvate/pyruvate domain"/>
    <property type="match status" value="1"/>
</dbReference>
<dbReference type="GO" id="GO:0000287">
    <property type="term" value="F:magnesium ion binding"/>
    <property type="evidence" value="ECO:0007669"/>
    <property type="project" value="TreeGrafter"/>
</dbReference>
<dbReference type="PIRSF" id="PIRSF015582">
    <property type="entry name" value="Cit_lyase_B"/>
    <property type="match status" value="1"/>
</dbReference>
<evidence type="ECO:0000256" key="5">
    <source>
        <dbReference type="PIRSR" id="PIRSR015582-2"/>
    </source>
</evidence>
<name>A0A6F8YUH1_9ACTN</name>
<feature type="binding site" evidence="4">
    <location>
        <position position="119"/>
    </location>
    <ligand>
        <name>substrate</name>
    </ligand>
</feature>